<dbReference type="AlphaFoldDB" id="A0A6N9TS49"/>
<dbReference type="Pfam" id="PF09989">
    <property type="entry name" value="DUF2229"/>
    <property type="match status" value="1"/>
</dbReference>
<organism evidence="3 4">
    <name type="scientific">Dissulfurirhabdus thermomarina</name>
    <dbReference type="NCBI Taxonomy" id="1765737"/>
    <lineage>
        <taxon>Bacteria</taxon>
        <taxon>Deltaproteobacteria</taxon>
        <taxon>Dissulfurirhabdaceae</taxon>
        <taxon>Dissulfurirhabdus</taxon>
    </lineage>
</organism>
<dbReference type="Proteomes" id="UP000469346">
    <property type="component" value="Unassembled WGS sequence"/>
</dbReference>
<comment type="caution">
    <text evidence="3">The sequence shown here is derived from an EMBL/GenBank/DDBJ whole genome shotgun (WGS) entry which is preliminary data.</text>
</comment>
<feature type="region of interest" description="Disordered" evidence="1">
    <location>
        <begin position="139"/>
        <end position="161"/>
    </location>
</feature>
<evidence type="ECO:0000259" key="2">
    <source>
        <dbReference type="Pfam" id="PF09989"/>
    </source>
</evidence>
<evidence type="ECO:0000313" key="4">
    <source>
        <dbReference type="Proteomes" id="UP000469346"/>
    </source>
</evidence>
<protein>
    <recommendedName>
        <fullName evidence="2">DUF2229 domain-containing protein</fullName>
    </recommendedName>
</protein>
<dbReference type="InterPro" id="IPR018709">
    <property type="entry name" value="CoA_activase_DUF2229"/>
</dbReference>
<accession>A0A6N9TS49</accession>
<dbReference type="Gene3D" id="3.40.50.11900">
    <property type="match status" value="1"/>
</dbReference>
<keyword evidence="4" id="KW-1185">Reference proteome</keyword>
<gene>
    <name evidence="3" type="ORF">G3N55_00830</name>
</gene>
<name>A0A6N9TS49_DISTH</name>
<dbReference type="RefSeq" id="WP_163297557.1">
    <property type="nucleotide sequence ID" value="NZ_JAAGRR010000003.1"/>
</dbReference>
<dbReference type="EMBL" id="JAAGRR010000003">
    <property type="protein sequence ID" value="NDY41396.1"/>
    <property type="molecule type" value="Genomic_DNA"/>
</dbReference>
<proteinExistence type="predicted"/>
<reference evidence="3 4" key="1">
    <citation type="submission" date="2020-02" db="EMBL/GenBank/DDBJ databases">
        <title>Comparative genomics of sulfur disproportionating microorganisms.</title>
        <authorList>
            <person name="Ward L.M."/>
            <person name="Bertran E."/>
            <person name="Johnston D.T."/>
        </authorList>
    </citation>
    <scope>NUCLEOTIDE SEQUENCE [LARGE SCALE GENOMIC DNA]</scope>
    <source>
        <strain evidence="3 4">DSM 100025</strain>
    </source>
</reference>
<sequence>MIVGLPGELLGFPWARELERRLEAAFPGARIRRAPARAPAAPPLSEGDACYPYKRMIRSALGLLAESDALVLPRLLRLDGHLMCPNFRALPDIVALNWRRLHGEEPPMAAPAVEVADGRDAEAAFEAVIRELRRLPGGRRAEAARAQPPRPAPGTAPPRAEDGRRRAIALVGHPYILSTPALHKGVPDLVRRAGFRVVTPEGLPFRTLDRLARDRDYYAKVLYWRGARECLGAFRHFTEVRPAAGLIYLIAFNCGVDALLRLELAALHKDLARRVPFMVLVVDEHTQHEHVATRVEAFLDIVDGTAHA</sequence>
<feature type="domain" description="DUF2229" evidence="2">
    <location>
        <begin position="47"/>
        <end position="201"/>
    </location>
</feature>
<evidence type="ECO:0000313" key="3">
    <source>
        <dbReference type="EMBL" id="NDY41396.1"/>
    </source>
</evidence>
<evidence type="ECO:0000256" key="1">
    <source>
        <dbReference type="SAM" id="MobiDB-lite"/>
    </source>
</evidence>